<dbReference type="Gene3D" id="2.160.20.10">
    <property type="entry name" value="Single-stranded right-handed beta-helix, Pectin lyase-like"/>
    <property type="match status" value="1"/>
</dbReference>
<dbReference type="Pfam" id="PF05860">
    <property type="entry name" value="TPS"/>
    <property type="match status" value="1"/>
</dbReference>
<evidence type="ECO:0000256" key="2">
    <source>
        <dbReference type="SAM" id="SignalP"/>
    </source>
</evidence>
<feature type="chain" id="PRO_5040809328" description="Filamentous haemagglutinin FhaB/tRNA nuclease CdiA-like TPS domain-containing protein" evidence="2">
    <location>
        <begin position="39"/>
        <end position="2360"/>
    </location>
</feature>
<feature type="signal peptide" evidence="2">
    <location>
        <begin position="1"/>
        <end position="38"/>
    </location>
</feature>
<reference evidence="4" key="1">
    <citation type="submission" date="2022-09" db="EMBL/GenBank/DDBJ databases">
        <title>The genome sequence of Tsuneonella sp. YG55.</title>
        <authorList>
            <person name="Liu Y."/>
        </authorList>
    </citation>
    <scope>NUCLEOTIDE SEQUENCE</scope>
    <source>
        <strain evidence="4">YG55</strain>
    </source>
</reference>
<comment type="caution">
    <text evidence="4">The sequence shown here is derived from an EMBL/GenBank/DDBJ whole genome shotgun (WGS) entry which is preliminary data.</text>
</comment>
<sequence>MDRTASSPTCVIGRRRTALLAASALALVLAAAPGRVVAQAYQGSGTVPAGAGGAVITPGLNTTTIDVTAPNTVINWTPTDTSGPAVIDFLPAGTTATYRSDLTDYTVLNRILPSTQSAIGLNGTIQSTVFDPNTQGQVTGGNLWFYTPYGFVVGSNATINVGGLLLTTNDVGYTLDATSGQANFLDANGAVNLRGAAGSGAGIVNNSLSATGISASSYIAFVAPRIEQRGKVTADRSIAYVAGESVDLKINAGMFDIAVLTGTTDAEGIVHAGTTTGSQSTGFFDTKTISMVAIPKNDALTMMLSGSIGYAPAASLFNDGSAIVLVAGDGASPAGNIAIGNTDFANSLDAHATGDLVASVSGSAPQQSLGAIRFGNYAYLSGDNSVSLVAGPGGTITADQPLSLYADGTGGTGGTVTVTALGAAADGTPAGTIAVSGYLQVSASRYGSTSEDSTIGTDGTGGAVRLLADGGSIATGSLYAYAEGYGGSGTVTAGDGYGGSIEMRAGYGGSITSNYTYLGARGAGGYGAPDATGGEGVPGDGTGGTIILADSGTTLGLDSTGGSLALGFVNLNATGDGGYTGSGLDGGNGFGGAIDLSIGLQDQSWDYLSANVSGYDGSGSFDPVGGTLDMAITGGAALTVLGGMDLYADAVAGVDGGPGAFGTGGAITLTVDQGGRLEVFDSSRISASAFLSGLFLQPDSTPDLTGGTIDIRVDGAASAFVTGNLYAYADATNSGADTLAGFAKGGTVTATASNGGLIDVVGVDGTQGFAQITANGIGGNGVQASDAAGGLVALAALSGGRIDSLNPIELSASAGQAYVADTGGLGNSGTAGTVDVHVIGGTIAPGVQAYAIANGGYTPAGPGGDNVGGTINLVVLQGGSFLGSFVGQAYGAGGDSDDGDGGSGTGGRFTMATDATAALPGFALDFTGYGRGGTGAGGTGGDGIGGSALIDILGGQHDWDHATVLTFAQAAFPGGAGSLTGSATGDPDGIVFHVGEGASLAIANGITLDARALGRVNGGTNTATGGAASLFVDSGAALTAGFVYADASATIDGGEIDAFTTDTSPNATGGHAVIVADGGTLSAPLIEAYANGETSGALTAAGEARGGTATVGAANGGVIRVEGQGRAVGLYVEAQGLGGEGPSAAAAFGGHATVFAQGGTIVSPYDLTVSADAMGGSFSGTFTASGIAGNGFDATGGLALVEMAGGSSGTGGITVPSLTVSAIGDASGADLSDGAGGDGTGGTARLQVADGTLTTGAITLLATGAGGMGTENIAGGPAYRSGNGTGGLAEFALLGGTVATTGITADTTGTGAIGDAFTSGATPSIAGNGQGGSVRFVADGGTLSDSGGVTLVSRGYGGAGAFNPNPGPGGDGGSATGGTVSFVASPGSTAALEIAGAISLVANAEGSIGGFASSGPRGAAGAATGGSAAMALSDIAFSFGTVSLDASGFAASGTASFGTGGNASFALADAASGPATPRTIASLDLQARGDGVDGSTGGTVAFTSAAGSAGSGLAVTGAFTAIASGSVPPSGLGFAGIISGAPVTVGSTATILTPGDANLAIADTGALVVTGDLTIDVGGAFASTGLLSTLVNATVRAPGGIAMTDLSAGGTTLLAASGGPVVVSRDLMSGGLVTVRGTAVDIVSLGALAFADADATGGGLSIATEGDLDLATVDATGAVTLSSTAGTIHATGAVNGTDLALVAGGDVVSDTMLAANGNLTVAAGGLFITPTASASATGNVSLSADLGLDLAAVVSGGTTLLRADSGAIVVDSLTSPGAVTASGRSVSITSPGALAFTGANATAGDLSLTTAGNLGLAAGSATGAVALTSGGGSISGTGPIASDGPLSAQASLGIALGTVTSGGTAGFAASGGPVTITDLNAAGSASAQGTAIAIGSTGGLAVSDARATAGALAITAAQGLNVGTASATGTLALAAGGDLATSGAVTGGGVSLSGANVTLGGSVDSSAALAITARQTLAVNARATGRTIDAVAADIGIGSAGQLGSRGTTQAITLATGSPSAPLSVGGAGTGTGYRLDKAEAARLFADSTITIAGGAGDIAVGELALSFGSAGTANIGTGGTFKLDTSGNVTVSGAVTLATASAGDTFSIDPARIDVIAGSGSIALLGSGGTPLGTLVLDGGTIAVASRQTIDAIGSASDFAAIAALLDQPGPAGPAGGYLQAGTIAVSVDNGFFIQNAGTGTAYDDRRGFAAQALSIHTGEGSPQISINGVLLAPGGPITGLAVAPLVTINEAAAVDYAGAPVPTVNGCAVNVDCARPDLPGQSRSDLEQPLSSEGTAQGDGGDALLANSLLVSLSETQPLIAPPVVDEPITGVGNDDFWQVHCEPGDDRAECPAGDRED</sequence>
<evidence type="ECO:0000259" key="3">
    <source>
        <dbReference type="Pfam" id="PF05860"/>
    </source>
</evidence>
<dbReference type="InterPro" id="IPR008638">
    <property type="entry name" value="FhaB/CdiA-like_TPS"/>
</dbReference>
<feature type="domain" description="Filamentous haemagglutinin FhaB/tRNA nuclease CdiA-like TPS" evidence="3">
    <location>
        <begin position="91"/>
        <end position="275"/>
    </location>
</feature>
<proteinExistence type="predicted"/>
<evidence type="ECO:0000313" key="5">
    <source>
        <dbReference type="Proteomes" id="UP001142648"/>
    </source>
</evidence>
<organism evidence="4 5">
    <name type="scientific">Tsuneonella litorea</name>
    <dbReference type="NCBI Taxonomy" id="2976475"/>
    <lineage>
        <taxon>Bacteria</taxon>
        <taxon>Pseudomonadati</taxon>
        <taxon>Pseudomonadota</taxon>
        <taxon>Alphaproteobacteria</taxon>
        <taxon>Sphingomonadales</taxon>
        <taxon>Erythrobacteraceae</taxon>
        <taxon>Tsuneonella</taxon>
    </lineage>
</organism>
<dbReference type="RefSeq" id="WP_259960245.1">
    <property type="nucleotide sequence ID" value="NZ_JAOAMV010000001.1"/>
</dbReference>
<feature type="region of interest" description="Disordered" evidence="1">
    <location>
        <begin position="2280"/>
        <end position="2303"/>
    </location>
</feature>
<dbReference type="EMBL" id="JAOAMV010000001">
    <property type="protein sequence ID" value="MCT2557466.1"/>
    <property type="molecule type" value="Genomic_DNA"/>
</dbReference>
<protein>
    <recommendedName>
        <fullName evidence="3">Filamentous haemagglutinin FhaB/tRNA nuclease CdiA-like TPS domain-containing protein</fullName>
    </recommendedName>
</protein>
<accession>A0A9X2VYH8</accession>
<keyword evidence="2" id="KW-0732">Signal</keyword>
<evidence type="ECO:0000256" key="1">
    <source>
        <dbReference type="SAM" id="MobiDB-lite"/>
    </source>
</evidence>
<name>A0A9X2VYH8_9SPHN</name>
<dbReference type="Proteomes" id="UP001142648">
    <property type="component" value="Unassembled WGS sequence"/>
</dbReference>
<evidence type="ECO:0000313" key="4">
    <source>
        <dbReference type="EMBL" id="MCT2557466.1"/>
    </source>
</evidence>
<dbReference type="InterPro" id="IPR012334">
    <property type="entry name" value="Pectin_lyas_fold"/>
</dbReference>
<gene>
    <name evidence="4" type="ORF">N0B51_00580</name>
</gene>
<keyword evidence="5" id="KW-1185">Reference proteome</keyword>